<dbReference type="EMBL" id="JACAGB010000001">
    <property type="protein sequence ID" value="KAF6392314.1"/>
    <property type="molecule type" value="Genomic_DNA"/>
</dbReference>
<evidence type="ECO:0000256" key="2">
    <source>
        <dbReference type="SAM" id="MobiDB-lite"/>
    </source>
</evidence>
<dbReference type="Proteomes" id="UP000558488">
    <property type="component" value="Unassembled WGS sequence"/>
</dbReference>
<feature type="region of interest" description="Disordered" evidence="2">
    <location>
        <begin position="1377"/>
        <end position="1425"/>
    </location>
</feature>
<evidence type="ECO:0000313" key="3">
    <source>
        <dbReference type="EMBL" id="KAF6392314.1"/>
    </source>
</evidence>
<dbReference type="GO" id="GO:0036064">
    <property type="term" value="C:ciliary basal body"/>
    <property type="evidence" value="ECO:0007669"/>
    <property type="project" value="TreeGrafter"/>
</dbReference>
<feature type="region of interest" description="Disordered" evidence="2">
    <location>
        <begin position="1061"/>
        <end position="1095"/>
    </location>
</feature>
<dbReference type="GO" id="GO:0007224">
    <property type="term" value="P:smoothened signaling pathway"/>
    <property type="evidence" value="ECO:0007669"/>
    <property type="project" value="InterPro"/>
</dbReference>
<feature type="region of interest" description="Disordered" evidence="2">
    <location>
        <begin position="565"/>
        <end position="632"/>
    </location>
</feature>
<dbReference type="Pfam" id="PF15324">
    <property type="entry name" value="TALPID3"/>
    <property type="match status" value="1"/>
</dbReference>
<dbReference type="PANTHER" id="PTHR15721">
    <property type="entry name" value="KIAA0586 PROTEIN"/>
    <property type="match status" value="1"/>
</dbReference>
<feature type="region of interest" description="Disordered" evidence="2">
    <location>
        <begin position="1148"/>
        <end position="1173"/>
    </location>
</feature>
<evidence type="ECO:0000313" key="4">
    <source>
        <dbReference type="Proteomes" id="UP000558488"/>
    </source>
</evidence>
<proteinExistence type="predicted"/>
<feature type="region of interest" description="Disordered" evidence="2">
    <location>
        <begin position="71"/>
        <end position="90"/>
    </location>
</feature>
<organism evidence="3 4">
    <name type="scientific">Pipistrellus kuhlii</name>
    <name type="common">Kuhl's pipistrelle</name>
    <dbReference type="NCBI Taxonomy" id="59472"/>
    <lineage>
        <taxon>Eukaryota</taxon>
        <taxon>Metazoa</taxon>
        <taxon>Chordata</taxon>
        <taxon>Craniata</taxon>
        <taxon>Vertebrata</taxon>
        <taxon>Euteleostomi</taxon>
        <taxon>Mammalia</taxon>
        <taxon>Eutheria</taxon>
        <taxon>Laurasiatheria</taxon>
        <taxon>Chiroptera</taxon>
        <taxon>Yangochiroptera</taxon>
        <taxon>Vespertilionidae</taxon>
        <taxon>Pipistrellus</taxon>
    </lineage>
</organism>
<evidence type="ECO:0008006" key="5">
    <source>
        <dbReference type="Google" id="ProtNLM"/>
    </source>
</evidence>
<feature type="region of interest" description="Disordered" evidence="2">
    <location>
        <begin position="302"/>
        <end position="322"/>
    </location>
</feature>
<keyword evidence="4" id="KW-1185">Reference proteome</keyword>
<feature type="compositionally biased region" description="Pro residues" evidence="2">
    <location>
        <begin position="1062"/>
        <end position="1073"/>
    </location>
</feature>
<dbReference type="PANTHER" id="PTHR15721:SF2">
    <property type="entry name" value="PROTEIN TALPID3"/>
    <property type="match status" value="1"/>
</dbReference>
<gene>
    <name evidence="3" type="ORF">mPipKuh1_007139</name>
</gene>
<dbReference type="GO" id="GO:0005814">
    <property type="term" value="C:centriole"/>
    <property type="evidence" value="ECO:0007669"/>
    <property type="project" value="TreeGrafter"/>
</dbReference>
<feature type="compositionally biased region" description="Basic and acidic residues" evidence="2">
    <location>
        <begin position="585"/>
        <end position="594"/>
    </location>
</feature>
<feature type="coiled-coil region" evidence="1">
    <location>
        <begin position="490"/>
        <end position="517"/>
    </location>
</feature>
<sequence>MKGPEFSPEKKRRVKIPAKRLREVVSPNQGDNLASLREEVSCVPPARSANKHLPLRTGTCLNGTLRGSSDLASARNDYQPPLETPPVSESDFSKDVAVKGFPLDKIEENKRQKANDIFISQYTTGQKDALRAILKQKAQSMPVFKEVKVQLLEDTGTEKDTVAQEPRTSPRGIDSATTVAAATAAAIATAAPLIKVQSDLEAKVHSVTELLNKLQETDKQLQRVTEQQASLQNKHENQHCHDHEKQMNVFMEQHIRHLEKLQKQQIDIQTHFISAALKTSSSQPVTGPPRAAEHWPVKLDRSNPGGGDLASQSTFGCKQAPSREVEDIGFDEQKSPLETPAPRKFAPIPVSKDDKISKRENPAEEKENMEISDRAGTIKLLEQILNKQDSLTRISESSDKTSLTGTKIGWNPERKDSIATLFSQRFPSCEEIDAAKVTVQTSDNALHDLGQKRKETNGLFQPKESLLMSRLADFPQNSIKLQTTSTRSILKEAEKILRRVQNNKKVLDENLEAIIHAKDGTAMYSLISALSSNREISEKIRIKKTVDEWIKAISAEIQDELAKKDEQKRFDQKNQRTKKAQNMSKDTKSNKQDKTVNNSVIPRKHGQNQKEEHFKNPPMRSMPASSLQKERKEGYLKATTAIQDEDYMLQIYGKPIYQCHRSTLKKGPYLRFNSPSAKSKPQRPKVIERVKGTKVKSIRTQTDFYATKPKKIDSKLQQSIATLSPGDQQYLFSPSREMPTLSGTLEGHLIPMAILLGQTQSNSDSMPPARAIVNKPHPVTVTTSIPPSSRKPGTGVKKPNIAVVEVKSEKKDPPQLAVQVLPSVDIDSISNVSIDVSPSLPSPKQASPPPLNTWIQTPELTKVDEEVKFPGTNFDEVIDVIQEEEKCDEIPEYSEPILEFNRSVKVASTKYNGPPFPPVASAFHPTADILDKVIQRKETLESSLIQWVEQEIMSRIISGLFPIQQQAMANVSVSASEASEPLNSDIVEGTSAGVLQLFVDAGVPVSSDMISHFVNEALAETIAVMLGDREVKKQDLVAAGVAEDVLTSETCLPARVCTPVATPQPTPPHSPSPPKEHVLVKTPDSSPCDSDHDTDYPVKEIFVEKGKDMPAATLVNTPTVTPATSPPPAAALTPTSSEISIDKLKISSSELPKPWGDGDLPLEEENPNSPHEELHPRAIVMSVAKDEEPQSMDFPPQPVPPKPVPVMPPPAGTKALSPEQMLSSDTSTIESTLSTEPERHISEGELLCNYGQRAAPKILGDIGLYMTNLSDSLSSTLHDAHDMEDDPPSEAQVIRMPHKVCHGDVIFNLLAKQNQESVVPQQGDLESSLGERQRPRLTATAENLLGHPVCKQQPVANAESWHQKSTLKPLSQQFDTVTGSKAGAPFTSQRSPTKMSVRLPSANPEDCPSSPSIQGDSESSEVDTF</sequence>
<evidence type="ECO:0000256" key="1">
    <source>
        <dbReference type="SAM" id="Coils"/>
    </source>
</evidence>
<feature type="compositionally biased region" description="Basic and acidic residues" evidence="2">
    <location>
        <begin position="565"/>
        <end position="574"/>
    </location>
</feature>
<name>A0A7J8B0W1_PIPKU</name>
<protein>
    <recommendedName>
        <fullName evidence="5">KIAA0586</fullName>
    </recommendedName>
</protein>
<reference evidence="3 4" key="1">
    <citation type="journal article" date="2020" name="Nature">
        <title>Six reference-quality genomes reveal evolution of bat adaptations.</title>
        <authorList>
            <person name="Jebb D."/>
            <person name="Huang Z."/>
            <person name="Pippel M."/>
            <person name="Hughes G.M."/>
            <person name="Lavrichenko K."/>
            <person name="Devanna P."/>
            <person name="Winkler S."/>
            <person name="Jermiin L.S."/>
            <person name="Skirmuntt E.C."/>
            <person name="Katzourakis A."/>
            <person name="Burkitt-Gray L."/>
            <person name="Ray D.A."/>
            <person name="Sullivan K.A.M."/>
            <person name="Roscito J.G."/>
            <person name="Kirilenko B.M."/>
            <person name="Davalos L.M."/>
            <person name="Corthals A.P."/>
            <person name="Power M.L."/>
            <person name="Jones G."/>
            <person name="Ransome R.D."/>
            <person name="Dechmann D.K.N."/>
            <person name="Locatelli A.G."/>
            <person name="Puechmaille S.J."/>
            <person name="Fedrigo O."/>
            <person name="Jarvis E.D."/>
            <person name="Hiller M."/>
            <person name="Vernes S.C."/>
            <person name="Myers E.W."/>
            <person name="Teeling E.C."/>
        </authorList>
    </citation>
    <scope>NUCLEOTIDE SEQUENCE [LARGE SCALE GENOMIC DNA]</scope>
    <source>
        <strain evidence="3">MPipKuh1</strain>
        <tissue evidence="3">Flight muscle</tissue>
    </source>
</reference>
<keyword evidence="1" id="KW-0175">Coiled coil</keyword>
<dbReference type="InterPro" id="IPR029246">
    <property type="entry name" value="TALPID3"/>
</dbReference>
<feature type="coiled-coil region" evidence="1">
    <location>
        <begin position="197"/>
        <end position="234"/>
    </location>
</feature>
<accession>A0A7J8B0W1</accession>
<comment type="caution">
    <text evidence="3">The sequence shown here is derived from an EMBL/GenBank/DDBJ whole genome shotgun (WGS) entry which is preliminary data.</text>
</comment>